<evidence type="ECO:0000313" key="7">
    <source>
        <dbReference type="EMBL" id="GAA3778503.1"/>
    </source>
</evidence>
<reference evidence="8" key="1">
    <citation type="journal article" date="2019" name="Int. J. Syst. Evol. Microbiol.">
        <title>The Global Catalogue of Microorganisms (GCM) 10K type strain sequencing project: providing services to taxonomists for standard genome sequencing and annotation.</title>
        <authorList>
            <consortium name="The Broad Institute Genomics Platform"/>
            <consortium name="The Broad Institute Genome Sequencing Center for Infectious Disease"/>
            <person name="Wu L."/>
            <person name="Ma J."/>
        </authorList>
    </citation>
    <scope>NUCLEOTIDE SEQUENCE [LARGE SCALE GENOMIC DNA]</scope>
    <source>
        <strain evidence="8">JCM 17138</strain>
    </source>
</reference>
<comment type="caution">
    <text evidence="7">The sequence shown here is derived from an EMBL/GenBank/DDBJ whole genome shotgun (WGS) entry which is preliminary data.</text>
</comment>
<proteinExistence type="inferred from homology"/>
<dbReference type="SUPFAM" id="SSF51445">
    <property type="entry name" value="(Trans)glycosidases"/>
    <property type="match status" value="1"/>
</dbReference>
<feature type="region of interest" description="Disordered" evidence="4">
    <location>
        <begin position="87"/>
        <end position="112"/>
    </location>
</feature>
<dbReference type="PANTHER" id="PTHR12631:SF10">
    <property type="entry name" value="BETA-XYLOSIDASE-LIKE PROTEIN-RELATED"/>
    <property type="match status" value="1"/>
</dbReference>
<dbReference type="Proteomes" id="UP001501009">
    <property type="component" value="Unassembled WGS sequence"/>
</dbReference>
<feature type="compositionally biased region" description="Polar residues" evidence="4">
    <location>
        <begin position="87"/>
        <end position="96"/>
    </location>
</feature>
<evidence type="ECO:0000256" key="2">
    <source>
        <dbReference type="ARBA" id="ARBA00022801"/>
    </source>
</evidence>
<feature type="domain" description="Glycosyl hydrolases family 39 N-terminal catalytic" evidence="6">
    <location>
        <begin position="163"/>
        <end position="380"/>
    </location>
</feature>
<evidence type="ECO:0000256" key="3">
    <source>
        <dbReference type="ARBA" id="ARBA00023295"/>
    </source>
</evidence>
<dbReference type="EMBL" id="BAABDE010000006">
    <property type="protein sequence ID" value="GAA3778503.1"/>
    <property type="molecule type" value="Genomic_DNA"/>
</dbReference>
<feature type="transmembrane region" description="Helical" evidence="5">
    <location>
        <begin position="59"/>
        <end position="79"/>
    </location>
</feature>
<dbReference type="InterPro" id="IPR051923">
    <property type="entry name" value="Glycosyl_Hydrolase_39"/>
</dbReference>
<evidence type="ECO:0000256" key="5">
    <source>
        <dbReference type="SAM" id="Phobius"/>
    </source>
</evidence>
<evidence type="ECO:0000256" key="1">
    <source>
        <dbReference type="ARBA" id="ARBA00008875"/>
    </source>
</evidence>
<keyword evidence="2" id="KW-0378">Hydrolase</keyword>
<protein>
    <recommendedName>
        <fullName evidence="6">Glycosyl hydrolases family 39 N-terminal catalytic domain-containing protein</fullName>
    </recommendedName>
</protein>
<evidence type="ECO:0000313" key="8">
    <source>
        <dbReference type="Proteomes" id="UP001501009"/>
    </source>
</evidence>
<evidence type="ECO:0000259" key="6">
    <source>
        <dbReference type="Pfam" id="PF01229"/>
    </source>
</evidence>
<evidence type="ECO:0000256" key="4">
    <source>
        <dbReference type="SAM" id="MobiDB-lite"/>
    </source>
</evidence>
<dbReference type="Pfam" id="PF01229">
    <property type="entry name" value="Glyco_hydro_39"/>
    <property type="match status" value="1"/>
</dbReference>
<dbReference type="InterPro" id="IPR049166">
    <property type="entry name" value="GH39_cat"/>
</dbReference>
<dbReference type="InterPro" id="IPR017853">
    <property type="entry name" value="GH"/>
</dbReference>
<keyword evidence="5" id="KW-0812">Transmembrane</keyword>
<keyword evidence="8" id="KW-1185">Reference proteome</keyword>
<dbReference type="Gene3D" id="3.20.20.80">
    <property type="entry name" value="Glycosidases"/>
    <property type="match status" value="1"/>
</dbReference>
<sequence>MHPVSAVRRVCRLWLVASDVSAPSCYKAVHSQHLPYPASTRLLLPSMGRHEWTSGARRWRLTALLGVGMAALALIVTLINTLPDSGGSTAGTSRNGDTVHGTPVTPPDQDRPEVGWGFTHTQHSADEGSSTATERVEGLLSDAGGMPQDQAVMGWGADNPEPVKGRYDFGAMDRRIDFIRKSGGTPVVTLCCSPDWMKGGKAGVDNTNWSQSALETAPLPEHYADFAALAATVAKRYPDVRHFIVWNEFKGFWNDAKGRWDYEGYTKLYNLVYQALKKVDKDTMVGGPYLVMDSVDPRADEASKTFKGAWGAMDQRVLDAFDYWNKNKAGADFVVVDGSSYTNDDDMLPNEFGATDKFTEVGKWVRQQTHNLPLWWSEYYVEPADGNDERKGWSETRRVAVQAAGMIAMVKGGASSGFYWNPEDEKGTDCAGCLWTPTDSSDGGRKLPMFDLVSRFNQEFVPGTKYRTVSVAADDVPNVRVLATDKTVLVVNTLGRSISAQVDGKRFDMQAYEVRWLKR</sequence>
<keyword evidence="5" id="KW-1133">Transmembrane helix</keyword>
<accession>A0ABP7H5E7</accession>
<dbReference type="PANTHER" id="PTHR12631">
    <property type="entry name" value="ALPHA-L-IDURONIDASE"/>
    <property type="match status" value="1"/>
</dbReference>
<gene>
    <name evidence="7" type="ORF">GCM10022403_011510</name>
</gene>
<comment type="similarity">
    <text evidence="1">Belongs to the glycosyl hydrolase 39 family.</text>
</comment>
<organism evidence="7 8">
    <name type="scientific">Streptomyces coacervatus</name>
    <dbReference type="NCBI Taxonomy" id="647381"/>
    <lineage>
        <taxon>Bacteria</taxon>
        <taxon>Bacillati</taxon>
        <taxon>Actinomycetota</taxon>
        <taxon>Actinomycetes</taxon>
        <taxon>Kitasatosporales</taxon>
        <taxon>Streptomycetaceae</taxon>
        <taxon>Streptomyces</taxon>
    </lineage>
</organism>
<name>A0ABP7H5E7_9ACTN</name>
<keyword evidence="3" id="KW-0326">Glycosidase</keyword>
<keyword evidence="5" id="KW-0472">Membrane</keyword>